<sequence length="307" mass="34866">MLSIPSPVMHELIDGNMAYAVEQSHAGDEDEGLLKKLYAEESPWMAQASLDAPVVYAAMLVNDQGHSPTPIQWKQTTTWLRRYCRYPHEPYLDRLVAIDNAFQGKAERNDLRAGRHKFLWKHGETGQESERMPGRAKEVLLFCDVFDKALALHPPDVPLVKAPYYFGYAFNYIKEHRNHLANHASSFLLQLVRHILQVLFPGRYSLRVFPICFTTSGRESKYAELVLSCVGDGLAYTGGGYGVHAPGLHNSSSEPAGWLAVDATRFWREKVAFRKEFGIYGKQRDHEMKLLKKGRISGRCGRNRSEN</sequence>
<comment type="caution">
    <text evidence="1">The sequence shown here is derived from an EMBL/GenBank/DDBJ whole genome shotgun (WGS) entry which is preliminary data.</text>
</comment>
<dbReference type="AlphaFoldDB" id="A0A7C8MD69"/>
<dbReference type="Proteomes" id="UP000481861">
    <property type="component" value="Unassembled WGS sequence"/>
</dbReference>
<reference evidence="1 2" key="1">
    <citation type="submission" date="2020-01" db="EMBL/GenBank/DDBJ databases">
        <authorList>
            <consortium name="DOE Joint Genome Institute"/>
            <person name="Haridas S."/>
            <person name="Albert R."/>
            <person name="Binder M."/>
            <person name="Bloem J."/>
            <person name="Labutti K."/>
            <person name="Salamov A."/>
            <person name="Andreopoulos B."/>
            <person name="Baker S.E."/>
            <person name="Barry K."/>
            <person name="Bills G."/>
            <person name="Bluhm B.H."/>
            <person name="Cannon C."/>
            <person name="Castanera R."/>
            <person name="Culley D.E."/>
            <person name="Daum C."/>
            <person name="Ezra D."/>
            <person name="Gonzalez J.B."/>
            <person name="Henrissat B."/>
            <person name="Kuo A."/>
            <person name="Liang C."/>
            <person name="Lipzen A."/>
            <person name="Lutzoni F."/>
            <person name="Magnuson J."/>
            <person name="Mondo S."/>
            <person name="Nolan M."/>
            <person name="Ohm R."/>
            <person name="Pangilinan J."/>
            <person name="Park H.-J.H."/>
            <person name="Ramirez L."/>
            <person name="Alfaro M."/>
            <person name="Sun H."/>
            <person name="Tritt A."/>
            <person name="Yoshinaga Y."/>
            <person name="Zwiers L.-H.L."/>
            <person name="Turgeon B.G."/>
            <person name="Goodwin S.B."/>
            <person name="Spatafora J.W."/>
            <person name="Crous P.W."/>
            <person name="Grigoriev I.V."/>
        </authorList>
    </citation>
    <scope>NUCLEOTIDE SEQUENCE [LARGE SCALE GENOMIC DNA]</scope>
    <source>
        <strain evidence="1 2">CBS 611.86</strain>
    </source>
</reference>
<accession>A0A7C8MD69</accession>
<name>A0A7C8MD69_9PLEO</name>
<evidence type="ECO:0000313" key="1">
    <source>
        <dbReference type="EMBL" id="KAF2875538.1"/>
    </source>
</evidence>
<dbReference type="OrthoDB" id="3800725at2759"/>
<organism evidence="1 2">
    <name type="scientific">Massariosphaeria phaeospora</name>
    <dbReference type="NCBI Taxonomy" id="100035"/>
    <lineage>
        <taxon>Eukaryota</taxon>
        <taxon>Fungi</taxon>
        <taxon>Dikarya</taxon>
        <taxon>Ascomycota</taxon>
        <taxon>Pezizomycotina</taxon>
        <taxon>Dothideomycetes</taxon>
        <taxon>Pleosporomycetidae</taxon>
        <taxon>Pleosporales</taxon>
        <taxon>Pleosporales incertae sedis</taxon>
        <taxon>Massariosphaeria</taxon>
    </lineage>
</organism>
<protein>
    <submittedName>
        <fullName evidence="1">Uncharacterized protein</fullName>
    </submittedName>
</protein>
<dbReference type="EMBL" id="JAADJZ010000004">
    <property type="protein sequence ID" value="KAF2875538.1"/>
    <property type="molecule type" value="Genomic_DNA"/>
</dbReference>
<keyword evidence="2" id="KW-1185">Reference proteome</keyword>
<gene>
    <name evidence="1" type="ORF">BDV95DRAFT_277582</name>
</gene>
<proteinExistence type="predicted"/>
<evidence type="ECO:0000313" key="2">
    <source>
        <dbReference type="Proteomes" id="UP000481861"/>
    </source>
</evidence>